<dbReference type="SUPFAM" id="SSF51110">
    <property type="entry name" value="alpha-D-mannose-specific plant lectins"/>
    <property type="match status" value="1"/>
</dbReference>
<dbReference type="SUPFAM" id="SSF56112">
    <property type="entry name" value="Protein kinase-like (PK-like)"/>
    <property type="match status" value="1"/>
</dbReference>
<keyword evidence="5 13" id="KW-0547">Nucleotide-binding</keyword>
<evidence type="ECO:0000259" key="17">
    <source>
        <dbReference type="PROSITE" id="PS50948"/>
    </source>
</evidence>
<dbReference type="GO" id="GO:0048544">
    <property type="term" value="P:recognition of pollen"/>
    <property type="evidence" value="ECO:0007669"/>
    <property type="project" value="InterPro"/>
</dbReference>
<keyword evidence="1 13" id="KW-0723">Serine/threonine-protein kinase</keyword>
<dbReference type="Pfam" id="PF00954">
    <property type="entry name" value="S_locus_glycop"/>
    <property type="match status" value="1"/>
</dbReference>
<feature type="transmembrane region" description="Helical" evidence="14">
    <location>
        <begin position="472"/>
        <end position="494"/>
    </location>
</feature>
<evidence type="ECO:0000259" key="16">
    <source>
        <dbReference type="PROSITE" id="PS50927"/>
    </source>
</evidence>
<keyword evidence="20" id="KW-1185">Reference proteome</keyword>
<keyword evidence="9" id="KW-0675">Receptor</keyword>
<dbReference type="PROSITE" id="PS50927">
    <property type="entry name" value="BULB_LECTIN"/>
    <property type="match status" value="1"/>
</dbReference>
<reference evidence="19" key="3">
    <citation type="submission" date="2015-04" db="UniProtKB">
        <authorList>
            <consortium name="EnsemblPlants"/>
        </authorList>
    </citation>
    <scope>IDENTIFICATION</scope>
    <source>
        <strain evidence="19">cv. Jemalong A17</strain>
    </source>
</reference>
<dbReference type="FunFam" id="2.90.10.10:FF:000004">
    <property type="entry name" value="G-type lectin S-receptor-like serine/threonine-protein kinase"/>
    <property type="match status" value="1"/>
</dbReference>
<keyword evidence="8" id="KW-1015">Disulfide bond</keyword>
<dbReference type="EMBL" id="CM001224">
    <property type="protein sequence ID" value="KEH19635.1"/>
    <property type="molecule type" value="Genomic_DNA"/>
</dbReference>
<dbReference type="GO" id="GO:0005524">
    <property type="term" value="F:ATP binding"/>
    <property type="evidence" value="ECO:0007669"/>
    <property type="project" value="UniProtKB-KW"/>
</dbReference>
<dbReference type="KEGG" id="mtr:25502607"/>
<evidence type="ECO:0000256" key="13">
    <source>
        <dbReference type="PIRNR" id="PIRNR000641"/>
    </source>
</evidence>
<dbReference type="SMART" id="SM00108">
    <property type="entry name" value="B_lectin"/>
    <property type="match status" value="1"/>
</dbReference>
<dbReference type="PIRSF" id="PIRSF000641">
    <property type="entry name" value="SRK"/>
    <property type="match status" value="1"/>
</dbReference>
<protein>
    <recommendedName>
        <fullName evidence="13">Receptor-like serine/threonine-protein kinase</fullName>
        <ecNumber evidence="13">2.7.11.1</ecNumber>
    </recommendedName>
</protein>
<evidence type="ECO:0000256" key="7">
    <source>
        <dbReference type="ARBA" id="ARBA00022840"/>
    </source>
</evidence>
<gene>
    <name evidence="19" type="primary">25502607</name>
    <name evidence="18" type="ordered locus">MTR_8g465470</name>
</gene>
<dbReference type="InterPro" id="IPR001245">
    <property type="entry name" value="Ser-Thr/Tyr_kinase_cat_dom"/>
</dbReference>
<dbReference type="OrthoDB" id="785331at2759"/>
<dbReference type="Pfam" id="PF01453">
    <property type="entry name" value="B_lectin"/>
    <property type="match status" value="1"/>
</dbReference>
<dbReference type="PROSITE" id="PS50948">
    <property type="entry name" value="PAN"/>
    <property type="match status" value="1"/>
</dbReference>
<dbReference type="InterPro" id="IPR036426">
    <property type="entry name" value="Bulb-type_lectin_dom_sf"/>
</dbReference>
<evidence type="ECO:0000256" key="5">
    <source>
        <dbReference type="ARBA" id="ARBA00022741"/>
    </source>
</evidence>
<dbReference type="FunFam" id="3.50.4.10:FF:000002">
    <property type="entry name" value="G-type lectin S-receptor-like serine/threonine-protein kinase"/>
    <property type="match status" value="1"/>
</dbReference>
<evidence type="ECO:0000256" key="12">
    <source>
        <dbReference type="ARBA" id="ARBA00048679"/>
    </source>
</evidence>
<evidence type="ECO:0000313" key="19">
    <source>
        <dbReference type="EnsemblPlants" id="KEH19635"/>
    </source>
</evidence>
<dbReference type="FunFam" id="1.10.510.10:FF:000060">
    <property type="entry name" value="G-type lectin S-receptor-like serine/threonine-protein kinase"/>
    <property type="match status" value="1"/>
</dbReference>
<dbReference type="GO" id="GO:0005886">
    <property type="term" value="C:plasma membrane"/>
    <property type="evidence" value="ECO:0000318"/>
    <property type="project" value="GO_Central"/>
</dbReference>
<dbReference type="InterPro" id="IPR000858">
    <property type="entry name" value="S_locus_glycoprot_dom"/>
</dbReference>
<dbReference type="GO" id="GO:0007165">
    <property type="term" value="P:signal transduction"/>
    <property type="evidence" value="ECO:0000318"/>
    <property type="project" value="GO_Central"/>
</dbReference>
<sequence>MSTIFPSYDRFDHPFSFYHKLNSSSCLESNKMVDISFKKLIILFFLSSSLRTTTSLDTLSLNQSIHDSQSLVSAKGTFEVGFFSPGNSRGRYLGMWYKNLTPLTVVWVANRETPLHDNLGILKINENGVLEILNGKNKAIWSSNASNRPANNSISAQLLENGNLVLKNSANNILWQSFDYPSDTFLPGMKLGWNLVTGQNKFYSSWKSSNDPAKGDYSVNIDIRGYPQIVVMKGSVIRLRIGSWNGQTFTGYPIQPLKQKQRYEFVMTDKEVYHWYELIDSSGVQIYALSPLGNMHALAWTSETSDRIVIETGMEDSCDSYAMCGANSVCNMDENVPKCECLKGYVPKFHEQWNISYWSSGCVPKIKSFCDNNSTNGFLKYREMKLPDTSSSRYNKTMSLLECQKACMKNCSCTAYTNADIRNGGSGCLLWIDDLIDMRTFSQWGQDLYIKVPSSELDDVSVNSNKNQRQQLIRITVVVIISGFLTCACIIISIKIVAPRVYHLAPFQWRKKYFRLKKEEPDLPIFSFPIIVKATGNFSSRNKLGEGGFGPVYKGTLIGGKEVAIKRNSKMSDQGLEEFKNEVLLIAKLQHRNLVKLLGCCIHREEKLLIYEYMPNRSLDYFIFDETRSKLLDWSKRSHIIAGVARGLLYLHQDSRLRIIHRDLKLSNILLDALMNPKISDFGLARTFCGDQVEAKTRKLVGTYGYMPPEYAVHGRYSMKSDVFSFGVIVLEIISGKKIKVFYDPEHSLNLLGHAWRLWIENMAMDLVDMHLIETINYSELLRYMHVGLLCVQEKPGDRPDMSSVNLMLNGEKLLSQPKAPGFYTGRGLPKTISPTSNEMSITTFEAR</sequence>
<dbReference type="CDD" id="cd01098">
    <property type="entry name" value="PAN_AP_plant"/>
    <property type="match status" value="1"/>
</dbReference>
<dbReference type="InterPro" id="IPR008271">
    <property type="entry name" value="Ser/Thr_kinase_AS"/>
</dbReference>
<evidence type="ECO:0000256" key="3">
    <source>
        <dbReference type="ARBA" id="ARBA00022679"/>
    </source>
</evidence>
<evidence type="ECO:0000313" key="18">
    <source>
        <dbReference type="EMBL" id="KEH19635.1"/>
    </source>
</evidence>
<dbReference type="SMART" id="SM00473">
    <property type="entry name" value="PAN_AP"/>
    <property type="match status" value="1"/>
</dbReference>
<evidence type="ECO:0000256" key="6">
    <source>
        <dbReference type="ARBA" id="ARBA00022777"/>
    </source>
</evidence>
<dbReference type="GO" id="GO:0004674">
    <property type="term" value="F:protein serine/threonine kinase activity"/>
    <property type="evidence" value="ECO:0000318"/>
    <property type="project" value="GO_Central"/>
</dbReference>
<keyword evidence="2" id="KW-0597">Phosphoprotein</keyword>
<comment type="similarity">
    <text evidence="13">Belongs to the protein kinase superfamily. Ser/Thr protein kinase family.</text>
</comment>
<evidence type="ECO:0000256" key="10">
    <source>
        <dbReference type="ARBA" id="ARBA00023180"/>
    </source>
</evidence>
<feature type="domain" description="Bulb-type lectin" evidence="16">
    <location>
        <begin position="56"/>
        <end position="179"/>
    </location>
</feature>
<dbReference type="EC" id="2.7.11.1" evidence="13"/>
<reference evidence="18 20" key="2">
    <citation type="journal article" date="2014" name="BMC Genomics">
        <title>An improved genome release (version Mt4.0) for the model legume Medicago truncatula.</title>
        <authorList>
            <person name="Tang H."/>
            <person name="Krishnakumar V."/>
            <person name="Bidwell S."/>
            <person name="Rosen B."/>
            <person name="Chan A."/>
            <person name="Zhou S."/>
            <person name="Gentzbittel L."/>
            <person name="Childs K.L."/>
            <person name="Yandell M."/>
            <person name="Gundlach H."/>
            <person name="Mayer K.F."/>
            <person name="Schwartz D.C."/>
            <person name="Town C.D."/>
        </authorList>
    </citation>
    <scope>GENOME REANNOTATION</scope>
    <source>
        <strain evidence="18">A17</strain>
        <strain evidence="19 20">cv. Jemalong A17</strain>
    </source>
</reference>
<organism evidence="18 20">
    <name type="scientific">Medicago truncatula</name>
    <name type="common">Barrel medic</name>
    <name type="synonym">Medicago tribuloides</name>
    <dbReference type="NCBI Taxonomy" id="3880"/>
    <lineage>
        <taxon>Eukaryota</taxon>
        <taxon>Viridiplantae</taxon>
        <taxon>Streptophyta</taxon>
        <taxon>Embryophyta</taxon>
        <taxon>Tracheophyta</taxon>
        <taxon>Spermatophyta</taxon>
        <taxon>Magnoliopsida</taxon>
        <taxon>eudicotyledons</taxon>
        <taxon>Gunneridae</taxon>
        <taxon>Pentapetalae</taxon>
        <taxon>rosids</taxon>
        <taxon>fabids</taxon>
        <taxon>Fabales</taxon>
        <taxon>Fabaceae</taxon>
        <taxon>Papilionoideae</taxon>
        <taxon>50 kb inversion clade</taxon>
        <taxon>NPAAA clade</taxon>
        <taxon>Hologalegina</taxon>
        <taxon>IRL clade</taxon>
        <taxon>Trifolieae</taxon>
        <taxon>Medicago</taxon>
    </lineage>
</organism>
<dbReference type="AlphaFoldDB" id="A0A072U1F1"/>
<dbReference type="SMART" id="SM00220">
    <property type="entry name" value="S_TKc"/>
    <property type="match status" value="1"/>
</dbReference>
<dbReference type="InterPro" id="IPR024171">
    <property type="entry name" value="SRK-like_kinase"/>
</dbReference>
<evidence type="ECO:0000256" key="14">
    <source>
        <dbReference type="SAM" id="Phobius"/>
    </source>
</evidence>
<dbReference type="Proteomes" id="UP000002051">
    <property type="component" value="Chromosome 8"/>
</dbReference>
<dbReference type="PANTHER" id="PTHR32444">
    <property type="entry name" value="BULB-TYPE LECTIN DOMAIN-CONTAINING PROTEIN"/>
    <property type="match status" value="1"/>
</dbReference>
<dbReference type="PROSITE" id="PS00108">
    <property type="entry name" value="PROTEIN_KINASE_ST"/>
    <property type="match status" value="1"/>
</dbReference>
<dbReference type="EnsemblPlants" id="KEH19635">
    <property type="protein sequence ID" value="KEH19635"/>
    <property type="gene ID" value="MTR_8g465470"/>
</dbReference>
<dbReference type="InterPro" id="IPR001480">
    <property type="entry name" value="Bulb-type_lectin_dom"/>
</dbReference>
<dbReference type="Gene3D" id="3.30.200.20">
    <property type="entry name" value="Phosphorylase Kinase, domain 1"/>
    <property type="match status" value="1"/>
</dbReference>
<dbReference type="Pfam" id="PF08276">
    <property type="entry name" value="PAN_2"/>
    <property type="match status" value="1"/>
</dbReference>
<comment type="catalytic activity">
    <reaction evidence="11 13">
        <text>L-threonyl-[protein] + ATP = O-phospho-L-threonyl-[protein] + ADP + H(+)</text>
        <dbReference type="Rhea" id="RHEA:46608"/>
        <dbReference type="Rhea" id="RHEA-COMP:11060"/>
        <dbReference type="Rhea" id="RHEA-COMP:11605"/>
        <dbReference type="ChEBI" id="CHEBI:15378"/>
        <dbReference type="ChEBI" id="CHEBI:30013"/>
        <dbReference type="ChEBI" id="CHEBI:30616"/>
        <dbReference type="ChEBI" id="CHEBI:61977"/>
        <dbReference type="ChEBI" id="CHEBI:456216"/>
        <dbReference type="EC" id="2.7.11.1"/>
    </reaction>
</comment>
<feature type="domain" description="Protein kinase" evidence="15">
    <location>
        <begin position="538"/>
        <end position="815"/>
    </location>
</feature>
<evidence type="ECO:0000256" key="9">
    <source>
        <dbReference type="ARBA" id="ARBA00023170"/>
    </source>
</evidence>
<dbReference type="PANTHER" id="PTHR32444:SF183">
    <property type="entry name" value="APPLE DOMAIN-CONTAINING PROTEIN"/>
    <property type="match status" value="1"/>
</dbReference>
<evidence type="ECO:0000313" key="20">
    <source>
        <dbReference type="Proteomes" id="UP000002051"/>
    </source>
</evidence>
<evidence type="ECO:0000256" key="1">
    <source>
        <dbReference type="ARBA" id="ARBA00022527"/>
    </source>
</evidence>
<keyword evidence="4" id="KW-0732">Signal</keyword>
<dbReference type="CDD" id="cd14066">
    <property type="entry name" value="STKc_IRAK"/>
    <property type="match status" value="1"/>
</dbReference>
<keyword evidence="7 13" id="KW-0067">ATP-binding</keyword>
<comment type="catalytic activity">
    <reaction evidence="12 13">
        <text>L-seryl-[protein] + ATP = O-phospho-L-seryl-[protein] + ADP + H(+)</text>
        <dbReference type="Rhea" id="RHEA:17989"/>
        <dbReference type="Rhea" id="RHEA-COMP:9863"/>
        <dbReference type="Rhea" id="RHEA-COMP:11604"/>
        <dbReference type="ChEBI" id="CHEBI:15378"/>
        <dbReference type="ChEBI" id="CHEBI:29999"/>
        <dbReference type="ChEBI" id="CHEBI:30616"/>
        <dbReference type="ChEBI" id="CHEBI:83421"/>
        <dbReference type="ChEBI" id="CHEBI:456216"/>
        <dbReference type="EC" id="2.7.11.1"/>
    </reaction>
</comment>
<dbReference type="InterPro" id="IPR000719">
    <property type="entry name" value="Prot_kinase_dom"/>
</dbReference>
<evidence type="ECO:0000259" key="15">
    <source>
        <dbReference type="PROSITE" id="PS50011"/>
    </source>
</evidence>
<dbReference type="Gene3D" id="2.90.10.10">
    <property type="entry name" value="Bulb-type lectin domain"/>
    <property type="match status" value="1"/>
</dbReference>
<dbReference type="GO" id="GO:0006955">
    <property type="term" value="P:immune response"/>
    <property type="evidence" value="ECO:0000318"/>
    <property type="project" value="GO_Central"/>
</dbReference>
<dbReference type="InterPro" id="IPR011009">
    <property type="entry name" value="Kinase-like_dom_sf"/>
</dbReference>
<evidence type="ECO:0000256" key="4">
    <source>
        <dbReference type="ARBA" id="ARBA00022729"/>
    </source>
</evidence>
<keyword evidence="14" id="KW-0472">Membrane</keyword>
<dbReference type="PROSITE" id="PS50011">
    <property type="entry name" value="PROTEIN_KINASE_DOM"/>
    <property type="match status" value="1"/>
</dbReference>
<dbReference type="Gene3D" id="1.10.510.10">
    <property type="entry name" value="Transferase(Phosphotransferase) domain 1"/>
    <property type="match status" value="1"/>
</dbReference>
<dbReference type="FunFam" id="3.30.200.20:FF:000195">
    <property type="entry name" value="G-type lectin S-receptor-like serine/threonine-protein kinase"/>
    <property type="match status" value="1"/>
</dbReference>
<reference evidence="18 20" key="1">
    <citation type="journal article" date="2011" name="Nature">
        <title>The Medicago genome provides insight into the evolution of rhizobial symbioses.</title>
        <authorList>
            <person name="Young N.D."/>
            <person name="Debelle F."/>
            <person name="Oldroyd G.E."/>
            <person name="Geurts R."/>
            <person name="Cannon S.B."/>
            <person name="Udvardi M.K."/>
            <person name="Benedito V.A."/>
            <person name="Mayer K.F."/>
            <person name="Gouzy J."/>
            <person name="Schoof H."/>
            <person name="Van de Peer Y."/>
            <person name="Proost S."/>
            <person name="Cook D.R."/>
            <person name="Meyers B.C."/>
            <person name="Spannagl M."/>
            <person name="Cheung F."/>
            <person name="De Mita S."/>
            <person name="Krishnakumar V."/>
            <person name="Gundlach H."/>
            <person name="Zhou S."/>
            <person name="Mudge J."/>
            <person name="Bharti A.K."/>
            <person name="Murray J.D."/>
            <person name="Naoumkina M.A."/>
            <person name="Rosen B."/>
            <person name="Silverstein K.A."/>
            <person name="Tang H."/>
            <person name="Rombauts S."/>
            <person name="Zhao P.X."/>
            <person name="Zhou P."/>
            <person name="Barbe V."/>
            <person name="Bardou P."/>
            <person name="Bechner M."/>
            <person name="Bellec A."/>
            <person name="Berger A."/>
            <person name="Berges H."/>
            <person name="Bidwell S."/>
            <person name="Bisseling T."/>
            <person name="Choisne N."/>
            <person name="Couloux A."/>
            <person name="Denny R."/>
            <person name="Deshpande S."/>
            <person name="Dai X."/>
            <person name="Doyle J.J."/>
            <person name="Dudez A.M."/>
            <person name="Farmer A.D."/>
            <person name="Fouteau S."/>
            <person name="Franken C."/>
            <person name="Gibelin C."/>
            <person name="Gish J."/>
            <person name="Goldstein S."/>
            <person name="Gonzalez A.J."/>
            <person name="Green P.J."/>
            <person name="Hallab A."/>
            <person name="Hartog M."/>
            <person name="Hua A."/>
            <person name="Humphray S.J."/>
            <person name="Jeong D.H."/>
            <person name="Jing Y."/>
            <person name="Jocker A."/>
            <person name="Kenton S.M."/>
            <person name="Kim D.J."/>
            <person name="Klee K."/>
            <person name="Lai H."/>
            <person name="Lang C."/>
            <person name="Lin S."/>
            <person name="Macmil S.L."/>
            <person name="Magdelenat G."/>
            <person name="Matthews L."/>
            <person name="McCorrison J."/>
            <person name="Monaghan E.L."/>
            <person name="Mun J.H."/>
            <person name="Najar F.Z."/>
            <person name="Nicholson C."/>
            <person name="Noirot C."/>
            <person name="O'Bleness M."/>
            <person name="Paule C.R."/>
            <person name="Poulain J."/>
            <person name="Prion F."/>
            <person name="Qin B."/>
            <person name="Qu C."/>
            <person name="Retzel E.F."/>
            <person name="Riddle C."/>
            <person name="Sallet E."/>
            <person name="Samain S."/>
            <person name="Samson N."/>
            <person name="Sanders I."/>
            <person name="Saurat O."/>
            <person name="Scarpelli C."/>
            <person name="Schiex T."/>
            <person name="Segurens B."/>
            <person name="Severin A.J."/>
            <person name="Sherrier D.J."/>
            <person name="Shi R."/>
            <person name="Sims S."/>
            <person name="Singer S.R."/>
            <person name="Sinharoy S."/>
            <person name="Sterck L."/>
            <person name="Viollet A."/>
            <person name="Wang B.B."/>
            <person name="Wang K."/>
            <person name="Wang M."/>
            <person name="Wang X."/>
            <person name="Warfsmann J."/>
            <person name="Weissenbach J."/>
            <person name="White D.D."/>
            <person name="White J.D."/>
            <person name="Wiley G.B."/>
            <person name="Wincker P."/>
            <person name="Xing Y."/>
            <person name="Yang L."/>
            <person name="Yao Z."/>
            <person name="Ying F."/>
            <person name="Zhai J."/>
            <person name="Zhou L."/>
            <person name="Zuber A."/>
            <person name="Denarie J."/>
            <person name="Dixon R.A."/>
            <person name="May G.D."/>
            <person name="Schwartz D.C."/>
            <person name="Rogers J."/>
            <person name="Quetier F."/>
            <person name="Town C.D."/>
            <person name="Roe B.A."/>
        </authorList>
    </citation>
    <scope>NUCLEOTIDE SEQUENCE [LARGE SCALE GENOMIC DNA]</scope>
    <source>
        <strain evidence="18">A17</strain>
        <strain evidence="19 20">cv. Jemalong A17</strain>
    </source>
</reference>
<name>A0A072U1F1_MEDTR</name>
<dbReference type="CDD" id="cd00028">
    <property type="entry name" value="B_lectin"/>
    <property type="match status" value="1"/>
</dbReference>
<dbReference type="Pfam" id="PF07714">
    <property type="entry name" value="PK_Tyr_Ser-Thr"/>
    <property type="match status" value="1"/>
</dbReference>
<evidence type="ECO:0000256" key="2">
    <source>
        <dbReference type="ARBA" id="ARBA00022553"/>
    </source>
</evidence>
<dbReference type="Gene3D" id="3.50.4.10">
    <property type="entry name" value="Hepatocyte Growth Factor"/>
    <property type="match status" value="1"/>
</dbReference>
<feature type="domain" description="Apple" evidence="17">
    <location>
        <begin position="370"/>
        <end position="453"/>
    </location>
</feature>
<keyword evidence="14" id="KW-0812">Transmembrane</keyword>
<proteinExistence type="inferred from homology"/>
<keyword evidence="14" id="KW-1133">Transmembrane helix</keyword>
<dbReference type="InterPro" id="IPR003609">
    <property type="entry name" value="Pan_app"/>
</dbReference>
<keyword evidence="10" id="KW-0325">Glycoprotein</keyword>
<dbReference type="HOGENOM" id="CLU_000288_116_5_1"/>
<evidence type="ECO:0000256" key="8">
    <source>
        <dbReference type="ARBA" id="ARBA00023157"/>
    </source>
</evidence>
<evidence type="ECO:0000256" key="11">
    <source>
        <dbReference type="ARBA" id="ARBA00047899"/>
    </source>
</evidence>
<accession>A0A072U1F1</accession>
<keyword evidence="6 13" id="KW-0418">Kinase</keyword>
<keyword evidence="3 13" id="KW-0808">Transferase</keyword>